<evidence type="ECO:0000256" key="9">
    <source>
        <dbReference type="ARBA" id="ARBA00031501"/>
    </source>
</evidence>
<keyword evidence="7" id="KW-0119">Carbohydrate metabolism</keyword>
<reference evidence="10 11" key="1">
    <citation type="submission" date="2016-10" db="EMBL/GenBank/DDBJ databases">
        <authorList>
            <person name="de Groot N.N."/>
        </authorList>
    </citation>
    <scope>NUCLEOTIDE SEQUENCE [LARGE SCALE GENOMIC DNA]</scope>
    <source>
        <strain evidence="10 11">CGMCC 1.8891</strain>
    </source>
</reference>
<comment type="similarity">
    <text evidence="2">Belongs to the disproportionating enzyme family.</text>
</comment>
<dbReference type="GeneID" id="98664049"/>
<name>A0A1I3P9B1_9RHOB</name>
<dbReference type="GO" id="GO:0004134">
    <property type="term" value="F:4-alpha-glucanotransferase activity"/>
    <property type="evidence" value="ECO:0007669"/>
    <property type="project" value="UniProtKB-EC"/>
</dbReference>
<dbReference type="SUPFAM" id="SSF51445">
    <property type="entry name" value="(Trans)glycosidases"/>
    <property type="match status" value="1"/>
</dbReference>
<accession>A0A1I3P9B1</accession>
<dbReference type="EMBL" id="FORY01000002">
    <property type="protein sequence ID" value="SFJ17950.1"/>
    <property type="molecule type" value="Genomic_DNA"/>
</dbReference>
<evidence type="ECO:0000256" key="6">
    <source>
        <dbReference type="ARBA" id="ARBA00022679"/>
    </source>
</evidence>
<dbReference type="EC" id="2.4.1.25" evidence="3"/>
<dbReference type="OrthoDB" id="9763489at2"/>
<dbReference type="RefSeq" id="WP_066606277.1">
    <property type="nucleotide sequence ID" value="NZ_FORY01000002.1"/>
</dbReference>
<evidence type="ECO:0000313" key="11">
    <source>
        <dbReference type="Proteomes" id="UP000183299"/>
    </source>
</evidence>
<evidence type="ECO:0000256" key="3">
    <source>
        <dbReference type="ARBA" id="ARBA00012560"/>
    </source>
</evidence>
<evidence type="ECO:0000313" key="10">
    <source>
        <dbReference type="EMBL" id="SFJ17950.1"/>
    </source>
</evidence>
<dbReference type="PANTHER" id="PTHR32438">
    <property type="entry name" value="4-ALPHA-GLUCANOTRANSFERASE DPE1, CHLOROPLASTIC/AMYLOPLASTIC"/>
    <property type="match status" value="1"/>
</dbReference>
<dbReference type="PANTHER" id="PTHR32438:SF5">
    <property type="entry name" value="4-ALPHA-GLUCANOTRANSFERASE DPE1, CHLOROPLASTIC_AMYLOPLASTIC"/>
    <property type="match status" value="1"/>
</dbReference>
<gene>
    <name evidence="10" type="ORF">SAMN04488138_102245</name>
</gene>
<evidence type="ECO:0000256" key="8">
    <source>
        <dbReference type="ARBA" id="ARBA00031423"/>
    </source>
</evidence>
<evidence type="ECO:0000256" key="2">
    <source>
        <dbReference type="ARBA" id="ARBA00005684"/>
    </source>
</evidence>
<dbReference type="Proteomes" id="UP000183299">
    <property type="component" value="Unassembled WGS sequence"/>
</dbReference>
<evidence type="ECO:0000256" key="4">
    <source>
        <dbReference type="ARBA" id="ARBA00020295"/>
    </source>
</evidence>
<evidence type="ECO:0000256" key="7">
    <source>
        <dbReference type="ARBA" id="ARBA00023277"/>
    </source>
</evidence>
<protein>
    <recommendedName>
        <fullName evidence="4">4-alpha-glucanotransferase</fullName>
        <ecNumber evidence="3">2.4.1.25</ecNumber>
    </recommendedName>
    <alternativeName>
        <fullName evidence="8">Amylomaltase</fullName>
    </alternativeName>
    <alternativeName>
        <fullName evidence="9">Disproportionating enzyme</fullName>
    </alternativeName>
</protein>
<comment type="catalytic activity">
    <reaction evidence="1">
        <text>Transfers a segment of a (1-&gt;4)-alpha-D-glucan to a new position in an acceptor, which may be glucose or a (1-&gt;4)-alpha-D-glucan.</text>
        <dbReference type="EC" id="2.4.1.25"/>
    </reaction>
</comment>
<proteinExistence type="inferred from homology"/>
<keyword evidence="6 10" id="KW-0808">Transferase</keyword>
<evidence type="ECO:0000256" key="1">
    <source>
        <dbReference type="ARBA" id="ARBA00000439"/>
    </source>
</evidence>
<sequence>MSDARLELAYARGIHASYHDQMGVYHETGVETAVALLGALGISAQTEEEARAHLAAGDADLPWDIVFEAGTQPWVDIGGASWRLTREDGVETEGQGVESLPVLPLGIHRLVADLPHGPQRMTLLAAPKTIPMPARAWGMTVPLYALSETGIGAYDDLLPLIDALGARGGSFLGMNPVHAGFPTDPGLFSPYTPSHRRRLNVLHLQTAGGTDGPLVSYETDGPERREMLRAEFKASSPPKAFVDYVTAEGRSLETFALHQALSERYGPFWSGWPEAYQHPDSSACDAARVDLREEIAFHSWLQWRAETALAKAQQAAKAAGMRHGLYVDLAVGTHPHGAETWEDRESFAFGAALGAPPDAFSAEGQNWGLAPFNPIALRDKAYAPLAETFARQLRVSGMLRIDHILGFERTFWVPQDAPGTYVTMPRDSMLAVARIEAARGNGGEGGIIIGEDLGNIPDGLSGALAGSGVLGCRVAMFERWNWEDPEFKPAEAYDAAAIASFSTHDLPTWQGWRQGADIAARLQTGGIKPDQAAQEQAHRRRETTAFDRLLPATDQDALHMFLARTPSRLVAVQAEIILDMVEQQNLPGTTSEYPNWRLRLPGGARALARHEKLERVAEIMRMNDR</sequence>
<dbReference type="GO" id="GO:0005975">
    <property type="term" value="P:carbohydrate metabolic process"/>
    <property type="evidence" value="ECO:0007669"/>
    <property type="project" value="InterPro"/>
</dbReference>
<keyword evidence="5" id="KW-0328">Glycosyltransferase</keyword>
<dbReference type="STRING" id="576117.SAMN04488138_102245"/>
<keyword evidence="11" id="KW-1185">Reference proteome</keyword>
<dbReference type="Pfam" id="PF02446">
    <property type="entry name" value="Glyco_hydro_77"/>
    <property type="match status" value="1"/>
</dbReference>
<dbReference type="InterPro" id="IPR003385">
    <property type="entry name" value="Glyco_hydro_77"/>
</dbReference>
<dbReference type="InterPro" id="IPR017853">
    <property type="entry name" value="GH"/>
</dbReference>
<organism evidence="10 11">
    <name type="scientific">Celeribacter halophilus</name>
    <dbReference type="NCBI Taxonomy" id="576117"/>
    <lineage>
        <taxon>Bacteria</taxon>
        <taxon>Pseudomonadati</taxon>
        <taxon>Pseudomonadota</taxon>
        <taxon>Alphaproteobacteria</taxon>
        <taxon>Rhodobacterales</taxon>
        <taxon>Roseobacteraceae</taxon>
        <taxon>Celeribacter</taxon>
    </lineage>
</organism>
<dbReference type="AlphaFoldDB" id="A0A1I3P9B1"/>
<dbReference type="Gene3D" id="3.20.20.80">
    <property type="entry name" value="Glycosidases"/>
    <property type="match status" value="1"/>
</dbReference>
<evidence type="ECO:0000256" key="5">
    <source>
        <dbReference type="ARBA" id="ARBA00022676"/>
    </source>
</evidence>